<feature type="transmembrane region" description="Helical" evidence="4">
    <location>
        <begin position="27"/>
        <end position="46"/>
    </location>
</feature>
<evidence type="ECO:0000313" key="6">
    <source>
        <dbReference type="EMBL" id="AFM29843.1"/>
    </source>
</evidence>
<comment type="similarity">
    <text evidence="2">Belongs to the fatty acid desaturase type 2 family.</text>
</comment>
<keyword evidence="4" id="KW-1133">Transmembrane helix</keyword>
<dbReference type="EMBL" id="JQ975876">
    <property type="protein sequence ID" value="AFM29843.1"/>
    <property type="molecule type" value="Genomic_DNA"/>
</dbReference>
<feature type="domain" description="Fatty acid desaturase" evidence="5">
    <location>
        <begin position="59"/>
        <end position="285"/>
    </location>
</feature>
<sequence>MATTQKIRRPAIPADWYKPTILGTTGFILYGLIWYLVPAWLCYVVVTSIDFLPLKIALIIPLTIMTGYGIQMMGFIGHDGFHLALHPNKFVSALIGLFFASSVLTYCDMGAMMRHWSHHRFTNQASDPDIEILTPLTTWWQRLFFARLVLNYHHFKTTLNTALGRPWPFPYMMPFQMSTVRILCWINFVFALLWIGIYLGIAVYNPIAGLFSIGLPMLALMLISGCQAYLDHGGLDDNPFHNAWSRTSPLMTILFAGTNFHLEHHLYPGVPCYRLHKIHQLLQENGTYTATQASIEPSFFRSYINMGAKYNSSSQDSSFDPFEQAVESV</sequence>
<keyword evidence="3" id="KW-0408">Iron</keyword>
<evidence type="ECO:0000259" key="5">
    <source>
        <dbReference type="Pfam" id="PF00487"/>
    </source>
</evidence>
<proteinExistence type="inferred from homology"/>
<feature type="transmembrane region" description="Helical" evidence="4">
    <location>
        <begin position="90"/>
        <end position="107"/>
    </location>
</feature>
<dbReference type="InterPro" id="IPR005804">
    <property type="entry name" value="FA_desaturase_dom"/>
</dbReference>
<evidence type="ECO:0000256" key="4">
    <source>
        <dbReference type="SAM" id="Phobius"/>
    </source>
</evidence>
<name>I4CJP4_9NOSO</name>
<dbReference type="GO" id="GO:0008610">
    <property type="term" value="P:lipid biosynthetic process"/>
    <property type="evidence" value="ECO:0007669"/>
    <property type="project" value="UniProtKB-ARBA"/>
</dbReference>
<organism evidence="6">
    <name type="scientific">Nostoc sp. 'Peltigera membranacea cyanobiont'</name>
    <dbReference type="NCBI Taxonomy" id="414689"/>
    <lineage>
        <taxon>Bacteria</taxon>
        <taxon>Bacillati</taxon>
        <taxon>Cyanobacteriota</taxon>
        <taxon>Cyanophyceae</taxon>
        <taxon>Nostocales</taxon>
        <taxon>Nostocaceae</taxon>
        <taxon>Nostoc</taxon>
        <taxon>Nostoc cyanobionts</taxon>
    </lineage>
</organism>
<keyword evidence="4" id="KW-0472">Membrane</keyword>
<comment type="cofactor">
    <cofactor evidence="1">
        <name>Fe(2+)</name>
        <dbReference type="ChEBI" id="CHEBI:29033"/>
    </cofactor>
</comment>
<accession>I4CJP4</accession>
<reference evidence="6" key="1">
    <citation type="journal article" date="2013" name="Proc. Natl. Acad. Sci. U.S.A.">
        <title>Metagenomic natural product discovery in lichen provides evidence for a family of biosynthetic pathways in diverse symbioses.</title>
        <authorList>
            <person name="Kampa A."/>
            <person name="Gagunashvili A.N."/>
            <person name="Gulder T.A."/>
            <person name="Morinaka B.I."/>
            <person name="Daolio C."/>
            <person name="Godejohann M."/>
            <person name="Miao V.P."/>
            <person name="Piel J."/>
            <person name="Andresson O.S."/>
        </authorList>
    </citation>
    <scope>NUCLEOTIDE SEQUENCE</scope>
</reference>
<dbReference type="GO" id="GO:0016717">
    <property type="term" value="F:oxidoreductase activity, acting on paired donors, with oxidation of a pair of donors resulting in the reduction of molecular oxygen to two molecules of water"/>
    <property type="evidence" value="ECO:0007669"/>
    <property type="project" value="TreeGrafter"/>
</dbReference>
<dbReference type="GO" id="GO:0016020">
    <property type="term" value="C:membrane"/>
    <property type="evidence" value="ECO:0007669"/>
    <property type="project" value="TreeGrafter"/>
</dbReference>
<dbReference type="AlphaFoldDB" id="I4CJP4"/>
<evidence type="ECO:0000256" key="3">
    <source>
        <dbReference type="ARBA" id="ARBA00023004"/>
    </source>
</evidence>
<keyword evidence="4" id="KW-0812">Transmembrane</keyword>
<dbReference type="Pfam" id="PF00487">
    <property type="entry name" value="FA_desaturase"/>
    <property type="match status" value="1"/>
</dbReference>
<protein>
    <submittedName>
        <fullName evidence="6">Fatty acid desaturase</fullName>
    </submittedName>
</protein>
<feature type="transmembrane region" description="Helical" evidence="4">
    <location>
        <begin position="207"/>
        <end position="230"/>
    </location>
</feature>
<dbReference type="InterPro" id="IPR012171">
    <property type="entry name" value="Fatty_acid_desaturase"/>
</dbReference>
<dbReference type="PANTHER" id="PTHR19353:SF19">
    <property type="entry name" value="DELTA(5) FATTY ACID DESATURASE C-RELATED"/>
    <property type="match status" value="1"/>
</dbReference>
<dbReference type="PANTHER" id="PTHR19353">
    <property type="entry name" value="FATTY ACID DESATURASE 2"/>
    <property type="match status" value="1"/>
</dbReference>
<evidence type="ECO:0000256" key="2">
    <source>
        <dbReference type="ARBA" id="ARBA00008749"/>
    </source>
</evidence>
<feature type="transmembrane region" description="Helical" evidence="4">
    <location>
        <begin position="58"/>
        <end position="78"/>
    </location>
</feature>
<feature type="transmembrane region" description="Helical" evidence="4">
    <location>
        <begin position="182"/>
        <end position="201"/>
    </location>
</feature>
<evidence type="ECO:0000256" key="1">
    <source>
        <dbReference type="ARBA" id="ARBA00001954"/>
    </source>
</evidence>